<evidence type="ECO:0000313" key="9">
    <source>
        <dbReference type="Proteomes" id="UP000291591"/>
    </source>
</evidence>
<gene>
    <name evidence="6" type="primary">purN</name>
    <name evidence="8" type="ORF">EV383_5236</name>
</gene>
<evidence type="ECO:0000256" key="4">
    <source>
        <dbReference type="ARBA" id="ARBA00038440"/>
    </source>
</evidence>
<dbReference type="PANTHER" id="PTHR43369">
    <property type="entry name" value="PHOSPHORIBOSYLGLYCINAMIDE FORMYLTRANSFERASE"/>
    <property type="match status" value="1"/>
</dbReference>
<name>A0A4Q7V1C3_PSEST</name>
<dbReference type="EMBL" id="SHKL01000001">
    <property type="protein sequence ID" value="RZT88297.1"/>
    <property type="molecule type" value="Genomic_DNA"/>
</dbReference>
<protein>
    <recommendedName>
        <fullName evidence="6">Phosphoribosylglycinamide formyltransferase</fullName>
        <ecNumber evidence="6">2.1.2.2</ecNumber>
    </recommendedName>
    <alternativeName>
        <fullName evidence="6">5'-phosphoribosylglycinamide transformylase</fullName>
    </alternativeName>
    <alternativeName>
        <fullName evidence="6">GAR transformylase</fullName>
        <shortName evidence="6">GART</shortName>
    </alternativeName>
</protein>
<feature type="domain" description="Formyl transferase N-terminal" evidence="7">
    <location>
        <begin position="6"/>
        <end position="185"/>
    </location>
</feature>
<keyword evidence="3 6" id="KW-0658">Purine biosynthesis</keyword>
<feature type="binding site" evidence="6">
    <location>
        <position position="110"/>
    </location>
    <ligand>
        <name>(6R)-10-formyltetrahydrofolate</name>
        <dbReference type="ChEBI" id="CHEBI:195366"/>
    </ligand>
</feature>
<proteinExistence type="inferred from homology"/>
<comment type="pathway">
    <text evidence="1 6">Purine metabolism; IMP biosynthesis via de novo pathway; N(2)-formyl-N(1)-(5-phospho-D-ribosyl)glycinamide from N(1)-(5-phospho-D-ribosyl)glycinamide (10-formyl THF route): step 1/1.</text>
</comment>
<comment type="catalytic activity">
    <reaction evidence="5 6">
        <text>N(1)-(5-phospho-beta-D-ribosyl)glycinamide + (6R)-10-formyltetrahydrofolate = N(2)-formyl-N(1)-(5-phospho-beta-D-ribosyl)glycinamide + (6S)-5,6,7,8-tetrahydrofolate + H(+)</text>
        <dbReference type="Rhea" id="RHEA:15053"/>
        <dbReference type="ChEBI" id="CHEBI:15378"/>
        <dbReference type="ChEBI" id="CHEBI:57453"/>
        <dbReference type="ChEBI" id="CHEBI:143788"/>
        <dbReference type="ChEBI" id="CHEBI:147286"/>
        <dbReference type="ChEBI" id="CHEBI:195366"/>
        <dbReference type="EC" id="2.1.2.2"/>
    </reaction>
</comment>
<evidence type="ECO:0000256" key="1">
    <source>
        <dbReference type="ARBA" id="ARBA00005054"/>
    </source>
</evidence>
<dbReference type="GO" id="GO:0006189">
    <property type="term" value="P:'de novo' IMP biosynthetic process"/>
    <property type="evidence" value="ECO:0007669"/>
    <property type="project" value="UniProtKB-UniRule"/>
</dbReference>
<keyword evidence="9" id="KW-1185">Reference proteome</keyword>
<sequence>MPAPHRLVVLVSGTGTLLQALLDAASEPGYPAAVVAVGADRPGTEGVERAHRAGLPTFVERLAGHPDRASWDRALLDRVRSHAPDVVVGAGFMKVVSPEFLDGIGCPMLNTHPSLLPDFPGAHAVRDALAAGVAVTGATVHRVDAGLDTGPVLGRTEVPVRPGDTETTLHERIKTEERRLLVEVVRGIARADAAPGTSRQPQT</sequence>
<comment type="caution">
    <text evidence="8">The sequence shown here is derived from an EMBL/GenBank/DDBJ whole genome shotgun (WGS) entry which is preliminary data.</text>
</comment>
<evidence type="ECO:0000256" key="2">
    <source>
        <dbReference type="ARBA" id="ARBA00022679"/>
    </source>
</evidence>
<dbReference type="EC" id="2.1.2.2" evidence="6"/>
<dbReference type="HAMAP" id="MF_01930">
    <property type="entry name" value="PurN"/>
    <property type="match status" value="1"/>
</dbReference>
<dbReference type="PANTHER" id="PTHR43369:SF2">
    <property type="entry name" value="PHOSPHORIBOSYLGLYCINAMIDE FORMYLTRANSFERASE"/>
    <property type="match status" value="1"/>
</dbReference>
<accession>A0A4Q7V1C3</accession>
<dbReference type="SUPFAM" id="SSF53328">
    <property type="entry name" value="Formyltransferase"/>
    <property type="match status" value="1"/>
</dbReference>
<evidence type="ECO:0000256" key="6">
    <source>
        <dbReference type="HAMAP-Rule" id="MF_01930"/>
    </source>
</evidence>
<dbReference type="GO" id="GO:0005829">
    <property type="term" value="C:cytosol"/>
    <property type="evidence" value="ECO:0007669"/>
    <property type="project" value="TreeGrafter"/>
</dbReference>
<dbReference type="CDD" id="cd08645">
    <property type="entry name" value="FMT_core_GART"/>
    <property type="match status" value="1"/>
</dbReference>
<comment type="caution">
    <text evidence="6">Lacks conserved residue(s) required for the propagation of feature annotation.</text>
</comment>
<comment type="function">
    <text evidence="6">Catalyzes the transfer of a formyl group from 10-formyltetrahydrofolate to 5-phospho-ribosyl-glycinamide (GAR), producing 5-phospho-ribosyl-N-formylglycinamide (FGAR) and tetrahydrofolate.</text>
</comment>
<dbReference type="InterPro" id="IPR036477">
    <property type="entry name" value="Formyl_transf_N_sf"/>
</dbReference>
<dbReference type="InterPro" id="IPR001555">
    <property type="entry name" value="GART_AS"/>
</dbReference>
<dbReference type="Proteomes" id="UP000291591">
    <property type="component" value="Unassembled WGS sequence"/>
</dbReference>
<organism evidence="8 9">
    <name type="scientific">Pseudonocardia sediminis</name>
    <dbReference type="NCBI Taxonomy" id="1397368"/>
    <lineage>
        <taxon>Bacteria</taxon>
        <taxon>Bacillati</taxon>
        <taxon>Actinomycetota</taxon>
        <taxon>Actinomycetes</taxon>
        <taxon>Pseudonocardiales</taxon>
        <taxon>Pseudonocardiaceae</taxon>
        <taxon>Pseudonocardia</taxon>
    </lineage>
</organism>
<dbReference type="PROSITE" id="PS00373">
    <property type="entry name" value="GART"/>
    <property type="match status" value="1"/>
</dbReference>
<feature type="active site" description="Proton donor" evidence="6">
    <location>
        <position position="112"/>
    </location>
</feature>
<evidence type="ECO:0000256" key="5">
    <source>
        <dbReference type="ARBA" id="ARBA00047664"/>
    </source>
</evidence>
<dbReference type="Gene3D" id="3.40.50.170">
    <property type="entry name" value="Formyl transferase, N-terminal domain"/>
    <property type="match status" value="1"/>
</dbReference>
<evidence type="ECO:0000256" key="3">
    <source>
        <dbReference type="ARBA" id="ARBA00022755"/>
    </source>
</evidence>
<dbReference type="AlphaFoldDB" id="A0A4Q7V1C3"/>
<dbReference type="UniPathway" id="UPA00074">
    <property type="reaction ID" value="UER00126"/>
</dbReference>
<keyword evidence="2 6" id="KW-0808">Transferase</keyword>
<dbReference type="InterPro" id="IPR004607">
    <property type="entry name" value="GART"/>
</dbReference>
<comment type="similarity">
    <text evidence="4 6">Belongs to the GART family.</text>
</comment>
<dbReference type="InterPro" id="IPR002376">
    <property type="entry name" value="Formyl_transf_N"/>
</dbReference>
<dbReference type="RefSeq" id="WP_207223663.1">
    <property type="nucleotide sequence ID" value="NZ_SHKL01000001.1"/>
</dbReference>
<feature type="binding site" evidence="6">
    <location>
        <position position="68"/>
    </location>
    <ligand>
        <name>(6R)-10-formyltetrahydrofolate</name>
        <dbReference type="ChEBI" id="CHEBI:195366"/>
    </ligand>
</feature>
<dbReference type="Pfam" id="PF00551">
    <property type="entry name" value="Formyl_trans_N"/>
    <property type="match status" value="1"/>
</dbReference>
<feature type="site" description="Raises pKa of active site His" evidence="6">
    <location>
        <position position="148"/>
    </location>
</feature>
<reference evidence="8 9" key="1">
    <citation type="submission" date="2019-02" db="EMBL/GenBank/DDBJ databases">
        <title>Sequencing the genomes of 1000 actinobacteria strains.</title>
        <authorList>
            <person name="Klenk H.-P."/>
        </authorList>
    </citation>
    <scope>NUCLEOTIDE SEQUENCE [LARGE SCALE GENOMIC DNA]</scope>
    <source>
        <strain evidence="8 9">DSM 45779</strain>
    </source>
</reference>
<evidence type="ECO:0000313" key="8">
    <source>
        <dbReference type="EMBL" id="RZT88297.1"/>
    </source>
</evidence>
<dbReference type="NCBIfam" id="TIGR00639">
    <property type="entry name" value="PurN"/>
    <property type="match status" value="1"/>
</dbReference>
<evidence type="ECO:0000259" key="7">
    <source>
        <dbReference type="Pfam" id="PF00551"/>
    </source>
</evidence>
<dbReference type="GO" id="GO:0004644">
    <property type="term" value="F:phosphoribosylglycinamide formyltransferase activity"/>
    <property type="evidence" value="ECO:0007669"/>
    <property type="project" value="UniProtKB-UniRule"/>
</dbReference>